<accession>A0A086JB67</accession>
<dbReference type="Proteomes" id="UP000028828">
    <property type="component" value="Unassembled WGS sequence"/>
</dbReference>
<name>A0A086JB67_TOXGO</name>
<dbReference type="VEuPathDB" id="ToxoDB:TGP89_258618"/>
<reference evidence="2 3" key="1">
    <citation type="submission" date="2014-03" db="EMBL/GenBank/DDBJ databases">
        <authorList>
            <person name="Sibley D."/>
            <person name="Venepally P."/>
            <person name="Karamycheva S."/>
            <person name="Hadjithomas M."/>
            <person name="Khan A."/>
            <person name="Brunk B."/>
            <person name="Roos D."/>
            <person name="Caler E."/>
            <person name="Lorenzi H."/>
        </authorList>
    </citation>
    <scope>NUCLEOTIDE SEQUENCE [LARGE SCALE GENOMIC DNA]</scope>
    <source>
        <strain evidence="3">p89</strain>
    </source>
</reference>
<organism evidence="2 3">
    <name type="scientific">Toxoplasma gondii p89</name>
    <dbReference type="NCBI Taxonomy" id="943119"/>
    <lineage>
        <taxon>Eukaryota</taxon>
        <taxon>Sar</taxon>
        <taxon>Alveolata</taxon>
        <taxon>Apicomplexa</taxon>
        <taxon>Conoidasida</taxon>
        <taxon>Coccidia</taxon>
        <taxon>Eucoccidiorida</taxon>
        <taxon>Eimeriorina</taxon>
        <taxon>Sarcocystidae</taxon>
        <taxon>Toxoplasma</taxon>
    </lineage>
</organism>
<feature type="region of interest" description="Disordered" evidence="1">
    <location>
        <begin position="75"/>
        <end position="98"/>
    </location>
</feature>
<comment type="caution">
    <text evidence="2">The sequence shown here is derived from an EMBL/GenBank/DDBJ whole genome shotgun (WGS) entry which is preliminary data.</text>
</comment>
<sequence length="159" mass="17450">MGSGSPMVQKQTFGVDIAASSGDTAHLGPTADGASTQTRDQIQHIVLNGPGATSVPQQLNLSQVLIQNSSQFFLNWESPRGQPGESGKNGANNNQQYDWKKHVHNQPRGGRVEAMSKRQQIAEQEQQQKLVAEVFLLGKEIDSRQQHLAEHQDLFQCHG</sequence>
<proteinExistence type="predicted"/>
<dbReference type="EMBL" id="AEYI02002176">
    <property type="protein sequence ID" value="KFG29385.1"/>
    <property type="molecule type" value="Genomic_DNA"/>
</dbReference>
<evidence type="ECO:0000313" key="2">
    <source>
        <dbReference type="EMBL" id="KFG29385.1"/>
    </source>
</evidence>
<evidence type="ECO:0000256" key="1">
    <source>
        <dbReference type="SAM" id="MobiDB-lite"/>
    </source>
</evidence>
<dbReference type="AlphaFoldDB" id="A0A086JB67"/>
<gene>
    <name evidence="2" type="ORF">TGP89_258618</name>
</gene>
<protein>
    <submittedName>
        <fullName evidence="2">Uncharacterized protein</fullName>
    </submittedName>
</protein>
<evidence type="ECO:0000313" key="3">
    <source>
        <dbReference type="Proteomes" id="UP000028828"/>
    </source>
</evidence>